<name>A0AB39ZNY0_DROSZ</name>
<accession>A0AB39ZNY0</accession>
<dbReference type="RefSeq" id="XP_016940139.3">
    <property type="nucleotide sequence ID" value="XM_017084650.4"/>
</dbReference>
<dbReference type="Proteomes" id="UP001652628">
    <property type="component" value="Chromosome 3"/>
</dbReference>
<dbReference type="Pfam" id="PF14912">
    <property type="entry name" value="THEG"/>
    <property type="match status" value="2"/>
</dbReference>
<feature type="region of interest" description="Disordered" evidence="1">
    <location>
        <begin position="1"/>
        <end position="21"/>
    </location>
</feature>
<feature type="region of interest" description="Disordered" evidence="1">
    <location>
        <begin position="36"/>
        <end position="66"/>
    </location>
</feature>
<dbReference type="GeneID" id="108017564"/>
<sequence>MTSEPFFGTYSGKSKSTEPSIAPVDSYNYFETDALKSKAQVQPQQPPPPWAAWCDRNSKPVNRKRPRVMRKLTKWQKNGPMTKKDWKHFCAWAAFRARPREPELQKPAKLPCLAKYLPCARKKRQLDEDEMRERMLMLAKPRKITEKYNMTDRPPTYSPAIIWGKPPHRDPGRPFEPPYVPCCFPNDELEGEFWANLRFPVRQAALLGKVTPRILSLAKPRMHPPIPHCPIPEKIPDPLDVPPPPRKKFTNREWRLHQIRLIYLSKPVTRNDMDYLFYSI</sequence>
<proteinExistence type="predicted"/>
<evidence type="ECO:0000313" key="2">
    <source>
        <dbReference type="Proteomes" id="UP001652628"/>
    </source>
</evidence>
<gene>
    <name evidence="3" type="primary">LOC108017564</name>
</gene>
<dbReference type="SMART" id="SM00705">
    <property type="entry name" value="THEG"/>
    <property type="match status" value="3"/>
</dbReference>
<evidence type="ECO:0000313" key="3">
    <source>
        <dbReference type="RefSeq" id="XP_016940139.3"/>
    </source>
</evidence>
<evidence type="ECO:0000256" key="1">
    <source>
        <dbReference type="SAM" id="MobiDB-lite"/>
    </source>
</evidence>
<dbReference type="AlphaFoldDB" id="A0AB39ZNY0"/>
<organism evidence="2 3">
    <name type="scientific">Drosophila suzukii</name>
    <name type="common">Spotted-wing drosophila fruit fly</name>
    <dbReference type="NCBI Taxonomy" id="28584"/>
    <lineage>
        <taxon>Eukaryota</taxon>
        <taxon>Metazoa</taxon>
        <taxon>Ecdysozoa</taxon>
        <taxon>Arthropoda</taxon>
        <taxon>Hexapoda</taxon>
        <taxon>Insecta</taxon>
        <taxon>Pterygota</taxon>
        <taxon>Neoptera</taxon>
        <taxon>Endopterygota</taxon>
        <taxon>Diptera</taxon>
        <taxon>Brachycera</taxon>
        <taxon>Muscomorpha</taxon>
        <taxon>Ephydroidea</taxon>
        <taxon>Drosophilidae</taxon>
        <taxon>Drosophila</taxon>
        <taxon>Sophophora</taxon>
    </lineage>
</organism>
<reference evidence="3" key="1">
    <citation type="submission" date="2025-08" db="UniProtKB">
        <authorList>
            <consortium name="RefSeq"/>
        </authorList>
    </citation>
    <scope>IDENTIFICATION</scope>
</reference>
<keyword evidence="2" id="KW-1185">Reference proteome</keyword>
<dbReference type="InterPro" id="IPR006623">
    <property type="entry name" value="THEG"/>
</dbReference>
<protein>
    <submittedName>
        <fullName evidence="3">Uncharacterized protein</fullName>
    </submittedName>
</protein>